<accession>A0A7S5DRL1</accession>
<dbReference type="GO" id="GO:0003723">
    <property type="term" value="F:RNA binding"/>
    <property type="evidence" value="ECO:0007669"/>
    <property type="project" value="UniProtKB-KW"/>
</dbReference>
<dbReference type="EMBL" id="MK318968">
    <property type="protein sequence ID" value="QCL09115.1"/>
    <property type="molecule type" value="Genomic_DNA"/>
</dbReference>
<evidence type="ECO:0000259" key="3">
    <source>
        <dbReference type="SMART" id="SM00945"/>
    </source>
</evidence>
<dbReference type="SUPFAM" id="SSF48657">
    <property type="entry name" value="FinO-like"/>
    <property type="match status" value="1"/>
</dbReference>
<reference evidence="4" key="1">
    <citation type="submission" date="2018-12" db="EMBL/GenBank/DDBJ databases">
        <title>Three Rhizobium rhizogenes strains isolated from the same crown gall tumor carry diverse plasmids.</title>
        <authorList>
            <person name="Pulawska J."/>
            <person name="Kuzmanovic N."/>
        </authorList>
    </citation>
    <scope>NUCLEOTIDE SEQUENCE</scope>
    <source>
        <strain evidence="4">C5.7</strain>
        <plasmid evidence="4">pC5.7b</plasmid>
    </source>
</reference>
<proteinExistence type="predicted"/>
<geneLocation type="plasmid" evidence="4">
    <name>pC5.7b</name>
</geneLocation>
<keyword evidence="1" id="KW-0694">RNA-binding</keyword>
<organism evidence="4">
    <name type="scientific">Rhizobium rhizogenes</name>
    <name type="common">Agrobacterium rhizogenes</name>
    <dbReference type="NCBI Taxonomy" id="359"/>
    <lineage>
        <taxon>Bacteria</taxon>
        <taxon>Pseudomonadati</taxon>
        <taxon>Pseudomonadota</taxon>
        <taxon>Alphaproteobacteria</taxon>
        <taxon>Hyphomicrobiales</taxon>
        <taxon>Rhizobiaceae</taxon>
        <taxon>Rhizobium/Agrobacterium group</taxon>
        <taxon>Rhizobium</taxon>
    </lineage>
</organism>
<dbReference type="Gene3D" id="1.10.1710.10">
    <property type="entry name" value="ProQ/FinO domain"/>
    <property type="match status" value="1"/>
</dbReference>
<protein>
    <submittedName>
        <fullName evidence="4">ProQ/FINO family protein</fullName>
    </submittedName>
</protein>
<feature type="region of interest" description="Disordered" evidence="2">
    <location>
        <begin position="129"/>
        <end position="177"/>
    </location>
</feature>
<dbReference type="SMART" id="SM00945">
    <property type="entry name" value="ProQ"/>
    <property type="match status" value="1"/>
</dbReference>
<dbReference type="InterPro" id="IPR016103">
    <property type="entry name" value="ProQ/FinO"/>
</dbReference>
<dbReference type="InterPro" id="IPR036442">
    <property type="entry name" value="ProQ/FinO_sf"/>
</dbReference>
<keyword evidence="4" id="KW-0614">Plasmid</keyword>
<evidence type="ECO:0000313" key="4">
    <source>
        <dbReference type="EMBL" id="QCL09115.1"/>
    </source>
</evidence>
<evidence type="ECO:0000256" key="1">
    <source>
        <dbReference type="ARBA" id="ARBA00022884"/>
    </source>
</evidence>
<dbReference type="AlphaFoldDB" id="A0A7S5DRL1"/>
<feature type="domain" description="ProQ/FinO" evidence="3">
    <location>
        <begin position="31"/>
        <end position="142"/>
    </location>
</feature>
<name>A0A7S5DRL1_RHIRH</name>
<sequence>MLIEGHQGERPMTNPWTENRGMIAAAPSDIDKAKAIEALLIQPIDLLPKAAGDPIHPFAIGIWTDLRALLKPDTPAIPLRRAVSAYTHSKRYFLACAQPDAFRHDIDGNPVAPIAVENRMAAQLAFSKLNKSSSDTPAPPPQPTTESPEVSRAAQIRAGLLGRSKPKAAESNQSSVQ</sequence>
<gene>
    <name evidence="4" type="ORF">pC5.7b_247</name>
</gene>
<dbReference type="Pfam" id="PF04352">
    <property type="entry name" value="ProQ"/>
    <property type="match status" value="1"/>
</dbReference>
<evidence type="ECO:0000256" key="2">
    <source>
        <dbReference type="SAM" id="MobiDB-lite"/>
    </source>
</evidence>